<feature type="domain" description="Ig-like" evidence="2">
    <location>
        <begin position="2"/>
        <end position="85"/>
    </location>
</feature>
<dbReference type="Gene3D" id="2.60.40.10">
    <property type="entry name" value="Immunoglobulins"/>
    <property type="match status" value="1"/>
</dbReference>
<gene>
    <name evidence="3" type="ORF">P4O66_005659</name>
</gene>
<evidence type="ECO:0000313" key="3">
    <source>
        <dbReference type="EMBL" id="KAK1800428.1"/>
    </source>
</evidence>
<dbReference type="InterPro" id="IPR036179">
    <property type="entry name" value="Ig-like_dom_sf"/>
</dbReference>
<dbReference type="EMBL" id="JAROKS010000010">
    <property type="protein sequence ID" value="KAK1800428.1"/>
    <property type="molecule type" value="Genomic_DNA"/>
</dbReference>
<keyword evidence="1" id="KW-0812">Transmembrane</keyword>
<feature type="non-terminal residue" evidence="3">
    <location>
        <position position="157"/>
    </location>
</feature>
<dbReference type="SUPFAM" id="SSF48726">
    <property type="entry name" value="Immunoglobulin"/>
    <property type="match status" value="1"/>
</dbReference>
<keyword evidence="1" id="KW-1133">Transmembrane helix</keyword>
<dbReference type="InterPro" id="IPR013783">
    <property type="entry name" value="Ig-like_fold"/>
</dbReference>
<dbReference type="PROSITE" id="PS50835">
    <property type="entry name" value="IG_LIKE"/>
    <property type="match status" value="1"/>
</dbReference>
<sequence length="157" mass="17737">SPDLSLQQLNSSDVTCVELLCTLEGLRPEQVNFTWTKADEKLPHYHSTNMSSMLKLCKPDWWDGVTLTCQASYPHNSTVYRKNITLTCRNTGPENLSCCPTVHVLFFIIIAFIWILSYVFARTAVRSRVASKLRPAGLQHESRSGSQMITTSGLEER</sequence>
<dbReference type="AlphaFoldDB" id="A0AAD8ZJ72"/>
<dbReference type="CDD" id="cd00098">
    <property type="entry name" value="IgC1"/>
    <property type="match status" value="1"/>
</dbReference>
<protein>
    <recommendedName>
        <fullName evidence="2">Ig-like domain-containing protein</fullName>
    </recommendedName>
</protein>
<proteinExistence type="predicted"/>
<accession>A0AAD8ZJ72</accession>
<dbReference type="InterPro" id="IPR007110">
    <property type="entry name" value="Ig-like_dom"/>
</dbReference>
<evidence type="ECO:0000256" key="1">
    <source>
        <dbReference type="SAM" id="Phobius"/>
    </source>
</evidence>
<feature type="transmembrane region" description="Helical" evidence="1">
    <location>
        <begin position="104"/>
        <end position="125"/>
    </location>
</feature>
<comment type="caution">
    <text evidence="3">The sequence shown here is derived from an EMBL/GenBank/DDBJ whole genome shotgun (WGS) entry which is preliminary data.</text>
</comment>
<evidence type="ECO:0000313" key="4">
    <source>
        <dbReference type="Proteomes" id="UP001239994"/>
    </source>
</evidence>
<keyword evidence="4" id="KW-1185">Reference proteome</keyword>
<name>A0AAD8ZJ72_9TELE</name>
<organism evidence="3 4">
    <name type="scientific">Electrophorus voltai</name>
    <dbReference type="NCBI Taxonomy" id="2609070"/>
    <lineage>
        <taxon>Eukaryota</taxon>
        <taxon>Metazoa</taxon>
        <taxon>Chordata</taxon>
        <taxon>Craniata</taxon>
        <taxon>Vertebrata</taxon>
        <taxon>Euteleostomi</taxon>
        <taxon>Actinopterygii</taxon>
        <taxon>Neopterygii</taxon>
        <taxon>Teleostei</taxon>
        <taxon>Ostariophysi</taxon>
        <taxon>Gymnotiformes</taxon>
        <taxon>Gymnotoidei</taxon>
        <taxon>Gymnotidae</taxon>
        <taxon>Electrophorus</taxon>
    </lineage>
</organism>
<dbReference type="Proteomes" id="UP001239994">
    <property type="component" value="Unassembled WGS sequence"/>
</dbReference>
<reference evidence="3" key="1">
    <citation type="submission" date="2023-03" db="EMBL/GenBank/DDBJ databases">
        <title>Electrophorus voltai genome.</title>
        <authorList>
            <person name="Bian C."/>
        </authorList>
    </citation>
    <scope>NUCLEOTIDE SEQUENCE</scope>
    <source>
        <strain evidence="3">CB-2022</strain>
        <tissue evidence="3">Muscle</tissue>
    </source>
</reference>
<keyword evidence="1" id="KW-0472">Membrane</keyword>
<evidence type="ECO:0000259" key="2">
    <source>
        <dbReference type="PROSITE" id="PS50835"/>
    </source>
</evidence>